<dbReference type="SMART" id="SM00409">
    <property type="entry name" value="IG"/>
    <property type="match status" value="10"/>
</dbReference>
<dbReference type="InterPro" id="IPR013783">
    <property type="entry name" value="Ig-like_fold"/>
</dbReference>
<evidence type="ECO:0000313" key="21">
    <source>
        <dbReference type="Proteomes" id="UP000677803"/>
    </source>
</evidence>
<keyword evidence="16" id="KW-0393">Immunoglobulin domain</keyword>
<evidence type="ECO:0000256" key="12">
    <source>
        <dbReference type="ARBA" id="ARBA00023157"/>
    </source>
</evidence>
<feature type="domain" description="Fibronectin type-III" evidence="19">
    <location>
        <begin position="1209"/>
        <end position="1322"/>
    </location>
</feature>
<feature type="domain" description="Fibronectin type-III" evidence="19">
    <location>
        <begin position="652"/>
        <end position="757"/>
    </location>
</feature>
<organism evidence="20 21">
    <name type="scientific">Menidia menidia</name>
    <name type="common">Atlantic silverside</name>
    <dbReference type="NCBI Taxonomy" id="238744"/>
    <lineage>
        <taxon>Eukaryota</taxon>
        <taxon>Metazoa</taxon>
        <taxon>Chordata</taxon>
        <taxon>Craniata</taxon>
        <taxon>Vertebrata</taxon>
        <taxon>Euteleostomi</taxon>
        <taxon>Actinopterygii</taxon>
        <taxon>Neopterygii</taxon>
        <taxon>Teleostei</taxon>
        <taxon>Neoteleostei</taxon>
        <taxon>Acanthomorphata</taxon>
        <taxon>Ovalentaria</taxon>
        <taxon>Atherinomorphae</taxon>
        <taxon>Atheriniformes</taxon>
        <taxon>Atherinopsidae</taxon>
        <taxon>Menidiinae</taxon>
        <taxon>Menidia</taxon>
    </lineage>
</organism>
<dbReference type="PANTHER" id="PTHR14340:SF9">
    <property type="entry name" value="FIBRONECTIN TYPE-III DOMAIN-CONTAINING PROTEIN"/>
    <property type="match status" value="1"/>
</dbReference>
<dbReference type="SMART" id="SM00408">
    <property type="entry name" value="IGc2"/>
    <property type="match status" value="7"/>
</dbReference>
<evidence type="ECO:0000256" key="15">
    <source>
        <dbReference type="ARBA" id="ARBA00023242"/>
    </source>
</evidence>
<evidence type="ECO:0000313" key="20">
    <source>
        <dbReference type="EMBL" id="CAG5962790.1"/>
    </source>
</evidence>
<dbReference type="FunFam" id="2.60.40.10:FF:000811">
    <property type="entry name" value="Titin a"/>
    <property type="match status" value="1"/>
</dbReference>
<evidence type="ECO:0000256" key="7">
    <source>
        <dbReference type="ARBA" id="ARBA00022692"/>
    </source>
</evidence>
<dbReference type="CDD" id="cd00063">
    <property type="entry name" value="FN3"/>
    <property type="match status" value="9"/>
</dbReference>
<dbReference type="SUPFAM" id="SSF49265">
    <property type="entry name" value="Fibronectin type III"/>
    <property type="match status" value="5"/>
</dbReference>
<dbReference type="InterPro" id="IPR013098">
    <property type="entry name" value="Ig_I-set"/>
</dbReference>
<keyword evidence="8" id="KW-0732">Signal</keyword>
<dbReference type="InterPro" id="IPR036179">
    <property type="entry name" value="Ig-like_dom_sf"/>
</dbReference>
<dbReference type="InterPro" id="IPR036116">
    <property type="entry name" value="FN3_sf"/>
</dbReference>
<feature type="domain" description="Ig-like" evidence="18">
    <location>
        <begin position="11"/>
        <end position="102"/>
    </location>
</feature>
<dbReference type="PROSITE" id="PS50835">
    <property type="entry name" value="IG_LIKE"/>
    <property type="match status" value="6"/>
</dbReference>
<reference evidence="20" key="1">
    <citation type="submission" date="2021-05" db="EMBL/GenBank/DDBJ databases">
        <authorList>
            <person name="Tigano A."/>
        </authorList>
    </citation>
    <scope>NUCLEOTIDE SEQUENCE</scope>
</reference>
<dbReference type="FunFam" id="2.60.40.10:FF:000050">
    <property type="entry name" value="Titin isoform B"/>
    <property type="match status" value="3"/>
</dbReference>
<feature type="domain" description="Fibronectin type-III" evidence="19">
    <location>
        <begin position="557"/>
        <end position="651"/>
    </location>
</feature>
<feature type="domain" description="Ig-like" evidence="18">
    <location>
        <begin position="108"/>
        <end position="183"/>
    </location>
</feature>
<dbReference type="GO" id="GO:0004896">
    <property type="term" value="F:cytokine receptor activity"/>
    <property type="evidence" value="ECO:0007669"/>
    <property type="project" value="InterPro"/>
</dbReference>
<evidence type="ECO:0000256" key="8">
    <source>
        <dbReference type="ARBA" id="ARBA00022729"/>
    </source>
</evidence>
<evidence type="ECO:0000256" key="13">
    <source>
        <dbReference type="ARBA" id="ARBA00023170"/>
    </source>
</evidence>
<dbReference type="GO" id="GO:0016020">
    <property type="term" value="C:membrane"/>
    <property type="evidence" value="ECO:0007669"/>
    <property type="project" value="UniProtKB-SubCell"/>
</dbReference>
<evidence type="ECO:0000256" key="4">
    <source>
        <dbReference type="ARBA" id="ARBA00006692"/>
    </source>
</evidence>
<evidence type="ECO:0000259" key="19">
    <source>
        <dbReference type="PROSITE" id="PS50853"/>
    </source>
</evidence>
<keyword evidence="21" id="KW-1185">Reference proteome</keyword>
<dbReference type="CDD" id="cd05748">
    <property type="entry name" value="Ig_Titin_like"/>
    <property type="match status" value="1"/>
</dbReference>
<dbReference type="EMBL" id="CAJRST010026668">
    <property type="protein sequence ID" value="CAG5962790.1"/>
    <property type="molecule type" value="Genomic_DNA"/>
</dbReference>
<dbReference type="PRINTS" id="PR00014">
    <property type="entry name" value="FNTYPEIII"/>
</dbReference>
<dbReference type="PROSITE" id="PS50853">
    <property type="entry name" value="FN3"/>
    <property type="match status" value="8"/>
</dbReference>
<feature type="domain" description="Fibronectin type-III" evidence="19">
    <location>
        <begin position="1327"/>
        <end position="1459"/>
    </location>
</feature>
<evidence type="ECO:0000256" key="16">
    <source>
        <dbReference type="ARBA" id="ARBA00023319"/>
    </source>
</evidence>
<feature type="domain" description="Ig-like" evidence="18">
    <location>
        <begin position="1147"/>
        <end position="1221"/>
    </location>
</feature>
<evidence type="ECO:0000256" key="10">
    <source>
        <dbReference type="ARBA" id="ARBA00022989"/>
    </source>
</evidence>
<feature type="domain" description="Fibronectin type-III" evidence="19">
    <location>
        <begin position="1780"/>
        <end position="1874"/>
    </location>
</feature>
<dbReference type="SUPFAM" id="SSF48726">
    <property type="entry name" value="Immunoglobulin"/>
    <property type="match status" value="10"/>
</dbReference>
<dbReference type="InterPro" id="IPR003961">
    <property type="entry name" value="FN3_dom"/>
</dbReference>
<keyword evidence="15" id="KW-0539">Nucleus</keyword>
<feature type="domain" description="Ig-like" evidence="18">
    <location>
        <begin position="1592"/>
        <end position="1685"/>
    </location>
</feature>
<dbReference type="PANTHER" id="PTHR14340">
    <property type="entry name" value="MICROFIBRIL-ASSOCIATED GLYCOPROTEIN 3"/>
    <property type="match status" value="1"/>
</dbReference>
<feature type="domain" description="Fibronectin type-III" evidence="19">
    <location>
        <begin position="1951"/>
        <end position="2020"/>
    </location>
</feature>
<dbReference type="FunFam" id="2.60.40.10:FF:000003">
    <property type="entry name" value="Titin isoform E"/>
    <property type="match status" value="1"/>
</dbReference>
<keyword evidence="9" id="KW-0677">Repeat</keyword>
<keyword evidence="12" id="KW-1015">Disulfide bond</keyword>
<gene>
    <name evidence="20" type="ORF">MMEN_LOCUS15642</name>
</gene>
<dbReference type="InterPro" id="IPR003598">
    <property type="entry name" value="Ig_sub2"/>
</dbReference>
<protein>
    <submittedName>
        <fullName evidence="20">(Atlantic silverside) hypothetical protein</fullName>
    </submittedName>
</protein>
<feature type="transmembrane region" description="Helical" evidence="17">
    <location>
        <begin position="1911"/>
        <end position="1931"/>
    </location>
</feature>
<proteinExistence type="inferred from homology"/>
<dbReference type="InterPro" id="IPR003529">
    <property type="entry name" value="Hematopoietin_rcpt_Gp130_CS"/>
</dbReference>
<evidence type="ECO:0000256" key="11">
    <source>
        <dbReference type="ARBA" id="ARBA00023136"/>
    </source>
</evidence>
<comment type="subcellular location">
    <subcellularLocation>
        <location evidence="3">Cytoplasm</location>
    </subcellularLocation>
    <subcellularLocation>
        <location evidence="2">Membrane</location>
        <topology evidence="2">Single-pass type I membrane protein</topology>
    </subcellularLocation>
    <subcellularLocation>
        <location evidence="1">Nucleus</location>
    </subcellularLocation>
</comment>
<dbReference type="Gene3D" id="2.60.40.10">
    <property type="entry name" value="Immunoglobulins"/>
    <property type="match status" value="18"/>
</dbReference>
<dbReference type="FunFam" id="2.60.40.10:FF:000002">
    <property type="entry name" value="Titin a"/>
    <property type="match status" value="1"/>
</dbReference>
<accession>A0A8S4BMQ5</accession>
<evidence type="ECO:0000259" key="18">
    <source>
        <dbReference type="PROSITE" id="PS50835"/>
    </source>
</evidence>
<feature type="domain" description="Ig-like" evidence="18">
    <location>
        <begin position="891"/>
        <end position="982"/>
    </location>
</feature>
<dbReference type="Pfam" id="PF00041">
    <property type="entry name" value="fn3"/>
    <property type="match status" value="6"/>
</dbReference>
<evidence type="ECO:0000256" key="1">
    <source>
        <dbReference type="ARBA" id="ARBA00004123"/>
    </source>
</evidence>
<comment type="similarity">
    <text evidence="4">Belongs to the protein kinase superfamily. CAMK Ser/Thr protein kinase family.</text>
</comment>
<keyword evidence="7 17" id="KW-0812">Transmembrane</keyword>
<keyword evidence="6" id="KW-0963">Cytoplasm</keyword>
<comment type="caution">
    <text evidence="20">The sequence shown here is derived from an EMBL/GenBank/DDBJ whole genome shotgun (WGS) entry which is preliminary data.</text>
</comment>
<dbReference type="GO" id="GO:0005634">
    <property type="term" value="C:nucleus"/>
    <property type="evidence" value="ECO:0007669"/>
    <property type="project" value="UniProtKB-SubCell"/>
</dbReference>
<evidence type="ECO:0000256" key="6">
    <source>
        <dbReference type="ARBA" id="ARBA00022490"/>
    </source>
</evidence>
<dbReference type="InterPro" id="IPR007110">
    <property type="entry name" value="Ig-like_dom"/>
</dbReference>
<dbReference type="InterPro" id="IPR003599">
    <property type="entry name" value="Ig_sub"/>
</dbReference>
<comment type="similarity">
    <text evidence="5">Belongs to the type I cytokine receptor family. Type 2 subfamily.</text>
</comment>
<dbReference type="PROSITE" id="PS01353">
    <property type="entry name" value="HEMATOPO_REC_L_F2"/>
    <property type="match status" value="1"/>
</dbReference>
<dbReference type="Pfam" id="PF07679">
    <property type="entry name" value="I-set"/>
    <property type="match status" value="9"/>
</dbReference>
<dbReference type="GO" id="GO:0005737">
    <property type="term" value="C:cytoplasm"/>
    <property type="evidence" value="ECO:0007669"/>
    <property type="project" value="UniProtKB-SubCell"/>
</dbReference>
<dbReference type="SMART" id="SM00060">
    <property type="entry name" value="FN3"/>
    <property type="match status" value="8"/>
</dbReference>
<evidence type="ECO:0000256" key="5">
    <source>
        <dbReference type="ARBA" id="ARBA00008921"/>
    </source>
</evidence>
<keyword evidence="11 17" id="KW-0472">Membrane</keyword>
<keyword evidence="10 17" id="KW-1133">Transmembrane helix</keyword>
<evidence type="ECO:0000256" key="14">
    <source>
        <dbReference type="ARBA" id="ARBA00023180"/>
    </source>
</evidence>
<keyword evidence="13" id="KW-0675">Receptor</keyword>
<feature type="domain" description="Ig-like" evidence="18">
    <location>
        <begin position="191"/>
        <end position="283"/>
    </location>
</feature>
<feature type="domain" description="Fibronectin type-III" evidence="19">
    <location>
        <begin position="1465"/>
        <end position="1565"/>
    </location>
</feature>
<keyword evidence="14" id="KW-0325">Glycoprotein</keyword>
<dbReference type="FunFam" id="2.60.40.10:FF:001434">
    <property type="entry name" value="titin isoform X1"/>
    <property type="match status" value="1"/>
</dbReference>
<feature type="domain" description="Fibronectin type-III" evidence="19">
    <location>
        <begin position="1057"/>
        <end position="1153"/>
    </location>
</feature>
<dbReference type="Proteomes" id="UP000677803">
    <property type="component" value="Unassembled WGS sequence"/>
</dbReference>
<evidence type="ECO:0000256" key="17">
    <source>
        <dbReference type="SAM" id="Phobius"/>
    </source>
</evidence>
<feature type="transmembrane region" description="Helical" evidence="17">
    <location>
        <begin position="1885"/>
        <end position="1904"/>
    </location>
</feature>
<evidence type="ECO:0000256" key="3">
    <source>
        <dbReference type="ARBA" id="ARBA00004496"/>
    </source>
</evidence>
<evidence type="ECO:0000256" key="9">
    <source>
        <dbReference type="ARBA" id="ARBA00022737"/>
    </source>
</evidence>
<evidence type="ECO:0000256" key="2">
    <source>
        <dbReference type="ARBA" id="ARBA00004479"/>
    </source>
</evidence>
<name>A0A8S4BMQ5_9TELE</name>
<dbReference type="OrthoDB" id="5969272at2759"/>
<dbReference type="FunFam" id="2.60.40.10:FF:000031">
    <property type="entry name" value="Myosin-binding protein C, slow type"/>
    <property type="match status" value="3"/>
</dbReference>
<sequence length="2020" mass="225118">MVIKEPLMMRPVCAAELAAEFISRPQNQEVVEGQKAEFTCSVSKETYDVKWIKDDRELQEGDKYQLVREGKRRTLVIKECEPKDEGGYVVVIGATRASADLTDTESKEGQEVVLNCEVNIEGAKAKWLKNEDTLFESSKYTMVQRDNVFSLRIKDAQKDDGANYSINLTNHRGEQAKSSCSLSIKGGCFTPASTEESLRIVVPLEDIDTQEKTTISFSCKVNRPNATLKWMKGGQEIAFSKRVVYRVDKDKHMLTIKDCTLADEGEYTAVAGENKSAAELIISEAPTDFNVQLKDQTITEFEDAEFSCMLTKEKAEVKLAPQFPTHSQAEGLLCIWMLNVSLCPTETPVEIVRPPQDVFEPPGSDIVFEVELNKDRVEVKWLRNNMTIVQGDKYQMMSEGKVHRLQVCEIRPRDQGEYRVIVKDKDAKAKLELAAAPQMKTTDQTYVTDAGKPIVMAVPYSAYPKAEADWLYNNLSLPKDNIHTSADRTEYRLKDPKKSDQGRYRVTIKNKHGQGEAFITLDVIDERPFCSLSFLRALSCVHSFIHLIHVSADVPGPVKNLQVVDTANGEVSLAWEEPESDGGSKVVAYVVERRDVKRKTWTLATDHAESPEYTVTGLQKDSFYLFRVCARNRVGSGPLVETDKAVQAKNNPPLNLTSQDQNKNSVQLSWETPLKNGGSMITGYIIERCEDGSDKWLRCNARLCPDLFYKVLTPVALSRGVVSGLKYGTKYNYKVFAENAAGVSDPSNIIGPLLADDMHVGPNFDLSAFKDGLEVIVPQPLTIRVPITGYPTPKAKWTFGEKELTTADERISLTTKSTFTELVVRPSVRPDKGTYTLHLENDVTSVSGDIEVNCQVTGLIEGQWYSYRVRALNRLGASQPCKATDEIQAAPEIQLDAKLLAGLTANAGSKIELPAEVTGKPEPRVKWTKADLVLKPDDRVSIDTKPGHSTITIAKTKRDDSCTYIIEATNSSGRATATVEVNILGNPTLEFQTLDLVVVETEKLHIPVPFRAEYISCHLEIDSSLHPDAGVYKVTLENKMGAASATINVKVIDAPDPPVDVETHNPTSSTITLTWKPPMYDGGAKIMGYVLEKQQKGEDQWERCNDFLVPVLSYTVRRLTEGKNYTFRKPQIDDVTANSMLVIWNEPNDNGSPILGYWNGVIIRAGEHLRVPATVTGKPYPSITWTKDDSKPDKDRVEILSEGNDSVVSIKNVQRKDCGKYPVVVTRKMIFLNWDDPEDDGGSDLTGFIVERRDAKMHTWRQPIETASSKCECVGIMEGQEYFFRMWNLDTNKTYLFQVRAENRYGKSDPCTTEDVKITDPFSLPGPPEKPAISEYSKTSMTLTWEPPRDTGGSMIIGYWLEKRERGSDYWAKVNKTPVTKRGVKGWEYQVSWGTGSASRGLRFSGFEGKARSLGGEVSNPHMSNLRELKRYHFRVIAVNDIGESDPSPRTSEVLVEDVQQPPEAPEKPQIDDVTANSMLVIWNEPNDNGSPILGYWMPWCCRRQFLMTMELEMPVVSTTASLGTSASSRHQEGGLYRFRVRAVNAAGVGDPGLVSELIELTDRTSKIPVTQTLLKRAGRSYSGGHLLGHSPLTDMCLYEKIVVHAGATIRIIAYVSGKPAPQITWCRDDAEVPKEAVVETTGISNSMVESTDTTSVVTVPVSLRTHSGRYTITAKNKSGQKHLNVRVIVLEQIPKLGNRNITESVIHTHPPRPILRASHSIYKSVTPSAVLSHICNVDSLAPWILAVDSSIIIITSLTSFSACGCLNSVLLPLADVPGPPKDLRVTDVTRSTMRLIWKLPETDGGERIKSYFIEKKAVTDKAWTKVNAACASQAYVVPGLLEGQDYLFRVRAENRLGFGPFTVTTDPVRARDPICKQPPANSDFFFIFVCAVLFVWFCFCFVISWLCSFLFVLFSLFGSAFVLLFPGSFFCFCSVLNAEHASLDPDPPDPPTKLKVNLVTKNTVTLSWEAPKNHGGSPVKHYIIERLSWDTSGKEKETWKQCNKRDVEELSFVVEDLKE</sequence>
<feature type="non-terminal residue" evidence="20">
    <location>
        <position position="1"/>
    </location>
</feature>